<dbReference type="STRING" id="504728.K649_11430"/>
<gene>
    <name evidence="9" type="ordered locus">Mrub_2221</name>
    <name evidence="10" type="ORF">K649_11430</name>
</gene>
<dbReference type="InterPro" id="IPR000719">
    <property type="entry name" value="Prot_kinase_dom"/>
</dbReference>
<dbReference type="PATRIC" id="fig|504728.9.peg.2355"/>
<dbReference type="PROSITE" id="PS00107">
    <property type="entry name" value="PROTEIN_KINASE_ATP"/>
    <property type="match status" value="1"/>
</dbReference>
<feature type="binding site" evidence="6">
    <location>
        <position position="47"/>
    </location>
    <ligand>
        <name>ATP</name>
        <dbReference type="ChEBI" id="CHEBI:30616"/>
    </ligand>
</feature>
<feature type="region of interest" description="Disordered" evidence="7">
    <location>
        <begin position="263"/>
        <end position="297"/>
    </location>
</feature>
<keyword evidence="1 10" id="KW-0723">Serine/threonine-protein kinase</keyword>
<dbReference type="InterPro" id="IPR017441">
    <property type="entry name" value="Protein_kinase_ATP_BS"/>
</dbReference>
<keyword evidence="2" id="KW-0808">Transferase</keyword>
<evidence type="ECO:0000256" key="3">
    <source>
        <dbReference type="ARBA" id="ARBA00022741"/>
    </source>
</evidence>
<sequence>MAPNPQKPMDYRRLTRQHYKLEMLLGLGRSSQVYLARAPDGTKVALKVPRREVRTDRALTERFAQEVALSLTLNHANLVRGLSGRPEGEGAFLALEYFEEGTLEDRLKKGPLSREVALDCLSQVAQALIYLHDRGIIHQDVKPSNIFIDGMLFKLGDFGVAKTRENPKPLERAGSPFYMAPELFLGEPATPASDAYSFGVMAFELLVGKRPFVGETLEEITHAHLHKLPPPTNLPPHLDRIVRNLLAKDPAIRATPKAFLQIVQGNPQAEASPDPGKSSPESKPPKSKGLFGLFRKK</sequence>
<evidence type="ECO:0000313" key="10">
    <source>
        <dbReference type="EMBL" id="AGK05576.1"/>
    </source>
</evidence>
<dbReference type="InterPro" id="IPR008271">
    <property type="entry name" value="Ser/Thr_kinase_AS"/>
</dbReference>
<evidence type="ECO:0000259" key="8">
    <source>
        <dbReference type="PROSITE" id="PS50011"/>
    </source>
</evidence>
<keyword evidence="4 10" id="KW-0418">Kinase</keyword>
<feature type="compositionally biased region" description="Low complexity" evidence="7">
    <location>
        <begin position="272"/>
        <end position="281"/>
    </location>
</feature>
<evidence type="ECO:0000313" key="12">
    <source>
        <dbReference type="Proteomes" id="UP000013026"/>
    </source>
</evidence>
<organism evidence="10 12">
    <name type="scientific">Meiothermus ruber (strain ATCC 35948 / DSM 1279 / VKM B-1258 / 21)</name>
    <name type="common">Thermus ruber</name>
    <dbReference type="NCBI Taxonomy" id="504728"/>
    <lineage>
        <taxon>Bacteria</taxon>
        <taxon>Thermotogati</taxon>
        <taxon>Deinococcota</taxon>
        <taxon>Deinococci</taxon>
        <taxon>Thermales</taxon>
        <taxon>Thermaceae</taxon>
        <taxon>Meiothermus</taxon>
    </lineage>
</organism>
<dbReference type="Pfam" id="PF00069">
    <property type="entry name" value="Pkinase"/>
    <property type="match status" value="1"/>
</dbReference>
<dbReference type="OrthoDB" id="9762169at2"/>
<feature type="domain" description="Protein kinase" evidence="8">
    <location>
        <begin position="19"/>
        <end position="269"/>
    </location>
</feature>
<evidence type="ECO:0000256" key="2">
    <source>
        <dbReference type="ARBA" id="ARBA00022679"/>
    </source>
</evidence>
<evidence type="ECO:0000256" key="4">
    <source>
        <dbReference type="ARBA" id="ARBA00022777"/>
    </source>
</evidence>
<evidence type="ECO:0000256" key="1">
    <source>
        <dbReference type="ARBA" id="ARBA00022527"/>
    </source>
</evidence>
<dbReference type="SMART" id="SM00220">
    <property type="entry name" value="S_TKc"/>
    <property type="match status" value="1"/>
</dbReference>
<dbReference type="InterPro" id="IPR030616">
    <property type="entry name" value="Aur-like"/>
</dbReference>
<dbReference type="PANTHER" id="PTHR24350">
    <property type="entry name" value="SERINE/THREONINE-PROTEIN KINASE IAL-RELATED"/>
    <property type="match status" value="1"/>
</dbReference>
<accession>D3PKV0</accession>
<evidence type="ECO:0000256" key="5">
    <source>
        <dbReference type="ARBA" id="ARBA00022840"/>
    </source>
</evidence>
<reference evidence="10" key="2">
    <citation type="submission" date="2013-04" db="EMBL/GenBank/DDBJ databases">
        <title>Non-Hybrid, Finished Microbial Genome Assemblies from Long-Read SMRT Sequencing Data.</title>
        <authorList>
            <person name="Klammer A."/>
            <person name="Drake J."/>
            <person name="Heiner C."/>
            <person name="Clum A."/>
            <person name="Copeland A."/>
            <person name="Huddleston J."/>
            <person name="Eichler E."/>
            <person name="Turner S.W."/>
        </authorList>
    </citation>
    <scope>NUCLEOTIDE SEQUENCE</scope>
    <source>
        <strain evidence="10">DSM 1279</strain>
    </source>
</reference>
<dbReference type="Gene3D" id="1.10.510.10">
    <property type="entry name" value="Transferase(Phosphotransferase) domain 1"/>
    <property type="match status" value="1"/>
</dbReference>
<keyword evidence="3 6" id="KW-0547">Nucleotide-binding</keyword>
<keyword evidence="11" id="KW-1185">Reference proteome</keyword>
<dbReference type="PROSITE" id="PS00108">
    <property type="entry name" value="PROTEIN_KINASE_ST"/>
    <property type="match status" value="1"/>
</dbReference>
<dbReference type="SUPFAM" id="SSF56112">
    <property type="entry name" value="Protein kinase-like (PK-like)"/>
    <property type="match status" value="1"/>
</dbReference>
<dbReference type="KEGG" id="mrb:Mrub_2221"/>
<dbReference type="CDD" id="cd14014">
    <property type="entry name" value="STKc_PknB_like"/>
    <property type="match status" value="1"/>
</dbReference>
<dbReference type="InterPro" id="IPR011009">
    <property type="entry name" value="Kinase-like_dom_sf"/>
</dbReference>
<protein>
    <submittedName>
        <fullName evidence="10">Serine/threonine protein kinase</fullName>
    </submittedName>
</protein>
<proteinExistence type="predicted"/>
<dbReference type="GO" id="GO:0004674">
    <property type="term" value="F:protein serine/threonine kinase activity"/>
    <property type="evidence" value="ECO:0007669"/>
    <property type="project" value="UniProtKB-KW"/>
</dbReference>
<evidence type="ECO:0000313" key="11">
    <source>
        <dbReference type="Proteomes" id="UP000006655"/>
    </source>
</evidence>
<evidence type="ECO:0000313" key="9">
    <source>
        <dbReference type="EMBL" id="ADD28974.1"/>
    </source>
</evidence>
<keyword evidence="5 6" id="KW-0067">ATP-binding</keyword>
<dbReference type="EMBL" id="CP001743">
    <property type="protein sequence ID" value="ADD28974.1"/>
    <property type="molecule type" value="Genomic_DNA"/>
</dbReference>
<dbReference type="Proteomes" id="UP000013026">
    <property type="component" value="Chromosome"/>
</dbReference>
<dbReference type="EMBL" id="CP005385">
    <property type="protein sequence ID" value="AGK05576.1"/>
    <property type="molecule type" value="Genomic_DNA"/>
</dbReference>
<evidence type="ECO:0000256" key="6">
    <source>
        <dbReference type="PROSITE-ProRule" id="PRU10141"/>
    </source>
</evidence>
<dbReference type="KEGG" id="mre:K649_11430"/>
<dbReference type="eggNOG" id="COG0515">
    <property type="taxonomic scope" value="Bacteria"/>
</dbReference>
<evidence type="ECO:0000256" key="7">
    <source>
        <dbReference type="SAM" id="MobiDB-lite"/>
    </source>
</evidence>
<reference evidence="10 12" key="3">
    <citation type="submission" date="2013-04" db="EMBL/GenBank/DDBJ databases">
        <authorList>
            <person name="Chin J."/>
            <person name="Alexander D.H."/>
            <person name="Marks P."/>
            <person name="Korlach J."/>
            <person name="Clum A."/>
            <person name="Copeland A."/>
        </authorList>
    </citation>
    <scope>NUCLEOTIDE SEQUENCE [LARGE SCALE GENOMIC DNA]</scope>
    <source>
        <strain evidence="12">ATCC 35948 / DSM 1279 / VKM B-1258 / 21</strain>
        <strain evidence="10">DSM 1279</strain>
    </source>
</reference>
<reference evidence="9 11" key="1">
    <citation type="journal article" date="2010" name="Stand. Genomic Sci.">
        <title>Complete genome sequence of Meiothermus ruber type strain (21).</title>
        <authorList>
            <person name="Tindall B.J."/>
            <person name="Sikorski J."/>
            <person name="Lucas S."/>
            <person name="Goltsman E."/>
            <person name="Copeland A."/>
            <person name="Glavina Del Rio T."/>
            <person name="Nolan M."/>
            <person name="Tice H."/>
            <person name="Cheng J.F."/>
            <person name="Han C."/>
            <person name="Pitluck S."/>
            <person name="Liolios K."/>
            <person name="Ivanova N."/>
            <person name="Mavromatis K."/>
            <person name="Ovchinnikova G."/>
            <person name="Pati A."/>
            <person name="Fahnrich R."/>
            <person name="Goodwin L."/>
            <person name="Chen A."/>
            <person name="Palaniappan K."/>
            <person name="Land M."/>
            <person name="Hauser L."/>
            <person name="Chang Y.J."/>
            <person name="Jeffries C.D."/>
            <person name="Rohde M."/>
            <person name="Goker M."/>
            <person name="Woyke T."/>
            <person name="Bristow J."/>
            <person name="Eisen J.A."/>
            <person name="Markowitz V."/>
            <person name="Hugenholtz P."/>
            <person name="Kyrpides N.C."/>
            <person name="Klenk H.P."/>
            <person name="Lapidus A."/>
        </authorList>
    </citation>
    <scope>NUCLEOTIDE SEQUENCE [LARGE SCALE GENOMIC DNA]</scope>
    <source>
        <strain evidence="11">ATCC 35948 / DSM 1279 / VKM B-1258 / 21</strain>
        <strain evidence="9">DSM 1279</strain>
    </source>
</reference>
<dbReference type="AlphaFoldDB" id="D3PKV0"/>
<dbReference type="Gene3D" id="3.30.200.20">
    <property type="entry name" value="Phosphorylase Kinase, domain 1"/>
    <property type="match status" value="1"/>
</dbReference>
<name>D3PKV0_MEIRD</name>
<dbReference type="GO" id="GO:0005524">
    <property type="term" value="F:ATP binding"/>
    <property type="evidence" value="ECO:0007669"/>
    <property type="project" value="UniProtKB-UniRule"/>
</dbReference>
<dbReference type="Proteomes" id="UP000006655">
    <property type="component" value="Chromosome"/>
</dbReference>
<dbReference type="PROSITE" id="PS50011">
    <property type="entry name" value="PROTEIN_KINASE_DOM"/>
    <property type="match status" value="1"/>
</dbReference>